<sequence>MKFAAIVATSALVAAASAADSKPLSYAKYLSSIQLQNALLNAEQNSTESAIKPLIVGGTEVPVGQKLWTVGLRQTATGSDFCGGTLITAKHVLTAAHCQGYTKYVAVGTHYVSGKKDGENIAASQEIIHPNNNADTNAYDFMIIELASESKVTPIQLATTEPSVGVTATVNGWGVTTENGQQPSGMRQVDVPIVSQASCSKVLDINPESDICAGGKKGKDSCQGDSGGPLTIKSDSDDVQVGVVSWGNGCALAGYPGVYAKVAAAKDWIDSTVSTAGYSVTWA</sequence>
<dbReference type="EMBL" id="SPLM01000147">
    <property type="protein sequence ID" value="TMW55646.1"/>
    <property type="molecule type" value="Genomic_DNA"/>
</dbReference>
<evidence type="ECO:0000256" key="7">
    <source>
        <dbReference type="SAM" id="SignalP"/>
    </source>
</evidence>
<dbReference type="GO" id="GO:0004252">
    <property type="term" value="F:serine-type endopeptidase activity"/>
    <property type="evidence" value="ECO:0007669"/>
    <property type="project" value="InterPro"/>
</dbReference>
<dbReference type="InterPro" id="IPR001254">
    <property type="entry name" value="Trypsin_dom"/>
</dbReference>
<dbReference type="Pfam" id="PF00089">
    <property type="entry name" value="Trypsin"/>
    <property type="match status" value="1"/>
</dbReference>
<dbReference type="AlphaFoldDB" id="A0A8K1C389"/>
<dbReference type="InterPro" id="IPR043504">
    <property type="entry name" value="Peptidase_S1_PA_chymotrypsin"/>
</dbReference>
<name>A0A8K1C389_PYTOL</name>
<accession>A0A8K1C389</accession>
<evidence type="ECO:0000256" key="3">
    <source>
        <dbReference type="ARBA" id="ARBA00023026"/>
    </source>
</evidence>
<evidence type="ECO:0000256" key="6">
    <source>
        <dbReference type="RuleBase" id="RU363034"/>
    </source>
</evidence>
<feature type="signal peptide" evidence="7">
    <location>
        <begin position="1"/>
        <end position="18"/>
    </location>
</feature>
<dbReference type="PROSITE" id="PS00135">
    <property type="entry name" value="TRYPSIN_SER"/>
    <property type="match status" value="1"/>
</dbReference>
<dbReference type="CDD" id="cd00190">
    <property type="entry name" value="Tryp_SPc"/>
    <property type="match status" value="1"/>
</dbReference>
<feature type="domain" description="Peptidase S1" evidence="8">
    <location>
        <begin position="55"/>
        <end position="274"/>
    </location>
</feature>
<evidence type="ECO:0000313" key="9">
    <source>
        <dbReference type="EMBL" id="TMW55646.1"/>
    </source>
</evidence>
<dbReference type="SUPFAM" id="SSF50494">
    <property type="entry name" value="Trypsin-like serine proteases"/>
    <property type="match status" value="1"/>
</dbReference>
<dbReference type="PANTHER" id="PTHR24276">
    <property type="entry name" value="POLYSERASE-RELATED"/>
    <property type="match status" value="1"/>
</dbReference>
<keyword evidence="10" id="KW-1185">Reference proteome</keyword>
<organism evidence="9 10">
    <name type="scientific">Pythium oligandrum</name>
    <name type="common">Mycoparasitic fungus</name>
    <dbReference type="NCBI Taxonomy" id="41045"/>
    <lineage>
        <taxon>Eukaryota</taxon>
        <taxon>Sar</taxon>
        <taxon>Stramenopiles</taxon>
        <taxon>Oomycota</taxon>
        <taxon>Peronosporomycetes</taxon>
        <taxon>Pythiales</taxon>
        <taxon>Pythiaceae</taxon>
        <taxon>Pythium</taxon>
    </lineage>
</organism>
<dbReference type="PROSITE" id="PS00134">
    <property type="entry name" value="TRYPSIN_HIS"/>
    <property type="match status" value="1"/>
</dbReference>
<dbReference type="InterPro" id="IPR009003">
    <property type="entry name" value="Peptidase_S1_PA"/>
</dbReference>
<dbReference type="GO" id="GO:0006508">
    <property type="term" value="P:proteolysis"/>
    <property type="evidence" value="ECO:0007669"/>
    <property type="project" value="UniProtKB-KW"/>
</dbReference>
<dbReference type="PANTHER" id="PTHR24276:SF98">
    <property type="entry name" value="FI18310P1-RELATED"/>
    <property type="match status" value="1"/>
</dbReference>
<keyword evidence="2 7" id="KW-0732">Signal</keyword>
<dbReference type="InterPro" id="IPR033116">
    <property type="entry name" value="TRYPSIN_SER"/>
</dbReference>
<protein>
    <recommendedName>
        <fullName evidence="8">Peptidase S1 domain-containing protein</fullName>
    </recommendedName>
</protein>
<evidence type="ECO:0000313" key="10">
    <source>
        <dbReference type="Proteomes" id="UP000794436"/>
    </source>
</evidence>
<keyword evidence="6" id="KW-0720">Serine protease</keyword>
<dbReference type="InterPro" id="IPR018114">
    <property type="entry name" value="TRYPSIN_HIS"/>
</dbReference>
<keyword evidence="6" id="KW-0645">Protease</keyword>
<dbReference type="Proteomes" id="UP000794436">
    <property type="component" value="Unassembled WGS sequence"/>
</dbReference>
<evidence type="ECO:0000256" key="4">
    <source>
        <dbReference type="ARBA" id="ARBA00023157"/>
    </source>
</evidence>
<keyword evidence="3" id="KW-0843">Virulence</keyword>
<keyword evidence="4" id="KW-1015">Disulfide bond</keyword>
<keyword evidence="5" id="KW-0325">Glycoprotein</keyword>
<gene>
    <name evidence="9" type="ORF">Poli38472_010528</name>
</gene>
<dbReference type="FunFam" id="2.40.10.10:FF:000002">
    <property type="entry name" value="Transmembrane protease serine"/>
    <property type="match status" value="1"/>
</dbReference>
<feature type="chain" id="PRO_5035427170" description="Peptidase S1 domain-containing protein" evidence="7">
    <location>
        <begin position="19"/>
        <end position="283"/>
    </location>
</feature>
<evidence type="ECO:0000256" key="2">
    <source>
        <dbReference type="ARBA" id="ARBA00022729"/>
    </source>
</evidence>
<dbReference type="PRINTS" id="PR00722">
    <property type="entry name" value="CHYMOTRYPSIN"/>
</dbReference>
<evidence type="ECO:0000256" key="5">
    <source>
        <dbReference type="ARBA" id="ARBA00023180"/>
    </source>
</evidence>
<comment type="caution">
    <text evidence="9">The sequence shown here is derived from an EMBL/GenBank/DDBJ whole genome shotgun (WGS) entry which is preliminary data.</text>
</comment>
<evidence type="ECO:0000259" key="8">
    <source>
        <dbReference type="PROSITE" id="PS50240"/>
    </source>
</evidence>
<dbReference type="InterPro" id="IPR050430">
    <property type="entry name" value="Peptidase_S1"/>
</dbReference>
<dbReference type="Gene3D" id="2.40.10.10">
    <property type="entry name" value="Trypsin-like serine proteases"/>
    <property type="match status" value="1"/>
</dbReference>
<reference evidence="9" key="1">
    <citation type="submission" date="2019-03" db="EMBL/GenBank/DDBJ databases">
        <title>Long read genome sequence of the mycoparasitic Pythium oligandrum ATCC 38472 isolated from sugarbeet rhizosphere.</title>
        <authorList>
            <person name="Gaulin E."/>
        </authorList>
    </citation>
    <scope>NUCLEOTIDE SEQUENCE</scope>
    <source>
        <strain evidence="9">ATCC 38472_TT</strain>
    </source>
</reference>
<dbReference type="OrthoDB" id="10051896at2759"/>
<comment type="similarity">
    <text evidence="1">Belongs to the peptidase S1 family.</text>
</comment>
<dbReference type="PROSITE" id="PS50240">
    <property type="entry name" value="TRYPSIN_DOM"/>
    <property type="match status" value="1"/>
</dbReference>
<evidence type="ECO:0000256" key="1">
    <source>
        <dbReference type="ARBA" id="ARBA00007664"/>
    </source>
</evidence>
<dbReference type="InterPro" id="IPR001314">
    <property type="entry name" value="Peptidase_S1A"/>
</dbReference>
<dbReference type="SMART" id="SM00020">
    <property type="entry name" value="Tryp_SPc"/>
    <property type="match status" value="1"/>
</dbReference>
<proteinExistence type="inferred from homology"/>
<keyword evidence="6" id="KW-0378">Hydrolase</keyword>